<dbReference type="PANTHER" id="PTHR21261:SF15">
    <property type="entry name" value="BEATEN PATH IIIA, ISOFORM D-RELATED"/>
    <property type="match status" value="1"/>
</dbReference>
<dbReference type="Gene3D" id="2.60.40.10">
    <property type="entry name" value="Immunoglobulins"/>
    <property type="match status" value="1"/>
</dbReference>
<dbReference type="InterPro" id="IPR013783">
    <property type="entry name" value="Ig-like_fold"/>
</dbReference>
<keyword evidence="4" id="KW-1185">Reference proteome</keyword>
<dbReference type="InterPro" id="IPR036179">
    <property type="entry name" value="Ig-like_dom_sf"/>
</dbReference>
<evidence type="ECO:0000313" key="3">
    <source>
        <dbReference type="EMBL" id="CAK1596267.1"/>
    </source>
</evidence>
<dbReference type="EMBL" id="CAVLGL010000093">
    <property type="protein sequence ID" value="CAK1596267.1"/>
    <property type="molecule type" value="Genomic_DNA"/>
</dbReference>
<feature type="domain" description="Ig-like" evidence="2">
    <location>
        <begin position="130"/>
        <end position="170"/>
    </location>
</feature>
<dbReference type="PROSITE" id="PS50835">
    <property type="entry name" value="IG_LIKE"/>
    <property type="match status" value="1"/>
</dbReference>
<organism evidence="3 4">
    <name type="scientific">Parnassius mnemosyne</name>
    <name type="common">clouded apollo</name>
    <dbReference type="NCBI Taxonomy" id="213953"/>
    <lineage>
        <taxon>Eukaryota</taxon>
        <taxon>Metazoa</taxon>
        <taxon>Ecdysozoa</taxon>
        <taxon>Arthropoda</taxon>
        <taxon>Hexapoda</taxon>
        <taxon>Insecta</taxon>
        <taxon>Pterygota</taxon>
        <taxon>Neoptera</taxon>
        <taxon>Endopterygota</taxon>
        <taxon>Lepidoptera</taxon>
        <taxon>Glossata</taxon>
        <taxon>Ditrysia</taxon>
        <taxon>Papilionoidea</taxon>
        <taxon>Papilionidae</taxon>
        <taxon>Parnassiinae</taxon>
        <taxon>Parnassini</taxon>
        <taxon>Parnassius</taxon>
        <taxon>Driopa</taxon>
    </lineage>
</organism>
<accession>A0AAV1LQE9</accession>
<evidence type="ECO:0000313" key="4">
    <source>
        <dbReference type="Proteomes" id="UP001314205"/>
    </source>
</evidence>
<protein>
    <recommendedName>
        <fullName evidence="2">Ig-like domain-containing protein</fullName>
    </recommendedName>
</protein>
<reference evidence="3 4" key="1">
    <citation type="submission" date="2023-11" db="EMBL/GenBank/DDBJ databases">
        <authorList>
            <person name="Hedman E."/>
            <person name="Englund M."/>
            <person name="Stromberg M."/>
            <person name="Nyberg Akerstrom W."/>
            <person name="Nylinder S."/>
            <person name="Jareborg N."/>
            <person name="Kallberg Y."/>
            <person name="Kronander E."/>
        </authorList>
    </citation>
    <scope>NUCLEOTIDE SEQUENCE [LARGE SCALE GENOMIC DNA]</scope>
</reference>
<keyword evidence="1" id="KW-0732">Signal</keyword>
<name>A0AAV1LQE9_9NEOP</name>
<dbReference type="SUPFAM" id="SSF48726">
    <property type="entry name" value="Immunoglobulin"/>
    <property type="match status" value="2"/>
</dbReference>
<comment type="caution">
    <text evidence="3">The sequence shown here is derived from an EMBL/GenBank/DDBJ whole genome shotgun (WGS) entry which is preliminary data.</text>
</comment>
<evidence type="ECO:0000259" key="2">
    <source>
        <dbReference type="PROSITE" id="PS50835"/>
    </source>
</evidence>
<dbReference type="InterPro" id="IPR007110">
    <property type="entry name" value="Ig-like_dom"/>
</dbReference>
<dbReference type="AlphaFoldDB" id="A0AAV1LQE9"/>
<gene>
    <name evidence="3" type="ORF">PARMNEM_LOCUS15640</name>
</gene>
<evidence type="ECO:0000256" key="1">
    <source>
        <dbReference type="SAM" id="SignalP"/>
    </source>
</evidence>
<sequence>MKIFSLITLCVITSAHKITQLKVPLYADPRRAAELSCHFEMDDQKLHSVKWYRDTQEIFRYNPSQKPPIRLYNASGITVQSGDCQTDSCLVRVMPPPLATRAAYTCEVSTEGPKFQIARQTKHMTVVAMPEKDPVIIGARKLVRPGEQLHLNCTSDYSLPPSDINWYIDNELQKPGVWERTELSAPELGGLRASWRILRIVVPPTASGALSVRCEAILLVEPPVIRDVTAIVTIHSRTQLSKYVSNTDSNGDTEKLKIKILIRWTYIVNVKNIIFLVDLGAHLTGNIRPFHYSPHC</sequence>
<feature type="chain" id="PRO_5043382121" description="Ig-like domain-containing protein" evidence="1">
    <location>
        <begin position="16"/>
        <end position="296"/>
    </location>
</feature>
<dbReference type="PANTHER" id="PTHR21261">
    <property type="entry name" value="BEAT PROTEIN"/>
    <property type="match status" value="1"/>
</dbReference>
<proteinExistence type="predicted"/>
<dbReference type="Proteomes" id="UP001314205">
    <property type="component" value="Unassembled WGS sequence"/>
</dbReference>
<feature type="signal peptide" evidence="1">
    <location>
        <begin position="1"/>
        <end position="15"/>
    </location>
</feature>